<dbReference type="InterPro" id="IPR003661">
    <property type="entry name" value="HisK_dim/P_dom"/>
</dbReference>
<dbReference type="InterPro" id="IPR003594">
    <property type="entry name" value="HATPase_dom"/>
</dbReference>
<evidence type="ECO:0000259" key="12">
    <source>
        <dbReference type="PROSITE" id="PS50109"/>
    </source>
</evidence>
<keyword evidence="9" id="KW-0902">Two-component regulatory system</keyword>
<evidence type="ECO:0000256" key="9">
    <source>
        <dbReference type="ARBA" id="ARBA00023012"/>
    </source>
</evidence>
<dbReference type="AlphaFoldDB" id="A0A399F927"/>
<dbReference type="GO" id="GO:0005886">
    <property type="term" value="C:plasma membrane"/>
    <property type="evidence" value="ECO:0007669"/>
    <property type="project" value="TreeGrafter"/>
</dbReference>
<accession>A0A399F927</accession>
<dbReference type="SUPFAM" id="SSF158472">
    <property type="entry name" value="HAMP domain-like"/>
    <property type="match status" value="1"/>
</dbReference>
<keyword evidence="8 11" id="KW-1133">Transmembrane helix</keyword>
<evidence type="ECO:0000256" key="6">
    <source>
        <dbReference type="ARBA" id="ARBA00022692"/>
    </source>
</evidence>
<keyword evidence="15" id="KW-1185">Reference proteome</keyword>
<sequence>MSLRWKLTLYYAGLSALTLVLSSGVLFLALRASLHQALDNSLQEAARIAASQIGGDALTAPENSSTLFLAQLPGSTALQIFNAQGQEIDRLGQPAVSAPLSVGFATVGEVRVYTEPLPDGGFVQAMRSQVETSRAIGRTQRLLLLGLPGLLLLGLGIGYLLADRALRPVDAVARLAGAIAASGRYRERVPEAPGRDEMARLTQTFNAMLERLEATIEREKAFALAAAHELRTPLTLLQGRATLSLERERTPEQYRAALQLVAQTGREMTGLVESLMALARAHRVASAGPVDLAGVAAEIVQAASGEAEQRGVEIAISTTPAPTQGDPTALGLAASNLLHNALKYGGNRVWVSAGVRGGEVFLEVRDDGPGIPEGELERLRQPFQRGSGLQGTSGAGLGLAIVSAVAEGHGGRLELSRPAQGGLRAVVWLPRQT</sequence>
<dbReference type="Gene3D" id="3.30.565.10">
    <property type="entry name" value="Histidine kinase-like ATPase, C-terminal domain"/>
    <property type="match status" value="1"/>
</dbReference>
<evidence type="ECO:0000256" key="1">
    <source>
        <dbReference type="ARBA" id="ARBA00000085"/>
    </source>
</evidence>
<dbReference type="PANTHER" id="PTHR45436:SF5">
    <property type="entry name" value="SENSOR HISTIDINE KINASE TRCS"/>
    <property type="match status" value="1"/>
</dbReference>
<dbReference type="InterPro" id="IPR036097">
    <property type="entry name" value="HisK_dim/P_sf"/>
</dbReference>
<evidence type="ECO:0000256" key="2">
    <source>
        <dbReference type="ARBA" id="ARBA00004370"/>
    </source>
</evidence>
<dbReference type="InterPro" id="IPR005467">
    <property type="entry name" value="His_kinase_dom"/>
</dbReference>
<dbReference type="InterPro" id="IPR050428">
    <property type="entry name" value="TCS_sensor_his_kinase"/>
</dbReference>
<feature type="domain" description="HAMP" evidence="13">
    <location>
        <begin position="163"/>
        <end position="217"/>
    </location>
</feature>
<evidence type="ECO:0000313" key="15">
    <source>
        <dbReference type="Proteomes" id="UP000266178"/>
    </source>
</evidence>
<dbReference type="InterPro" id="IPR003660">
    <property type="entry name" value="HAMP_dom"/>
</dbReference>
<gene>
    <name evidence="14" type="primary">mprB</name>
    <name evidence="14" type="ORF">Mgrana_00965</name>
</gene>
<dbReference type="PROSITE" id="PS50885">
    <property type="entry name" value="HAMP"/>
    <property type="match status" value="1"/>
</dbReference>
<keyword evidence="4" id="KW-0597">Phosphoprotein</keyword>
<evidence type="ECO:0000256" key="8">
    <source>
        <dbReference type="ARBA" id="ARBA00022989"/>
    </source>
</evidence>
<dbReference type="Gene3D" id="1.10.287.130">
    <property type="match status" value="1"/>
</dbReference>
<comment type="catalytic activity">
    <reaction evidence="1">
        <text>ATP + protein L-histidine = ADP + protein N-phospho-L-histidine.</text>
        <dbReference type="EC" id="2.7.13.3"/>
    </reaction>
</comment>
<dbReference type="SUPFAM" id="SSF55874">
    <property type="entry name" value="ATPase domain of HSP90 chaperone/DNA topoisomerase II/histidine kinase"/>
    <property type="match status" value="1"/>
</dbReference>
<keyword evidence="10 11" id="KW-0472">Membrane</keyword>
<dbReference type="EC" id="2.7.13.3" evidence="3"/>
<evidence type="ECO:0000256" key="4">
    <source>
        <dbReference type="ARBA" id="ARBA00022553"/>
    </source>
</evidence>
<comment type="caution">
    <text evidence="14">The sequence shown here is derived from an EMBL/GenBank/DDBJ whole genome shotgun (WGS) entry which is preliminary data.</text>
</comment>
<reference evidence="14 15" key="1">
    <citation type="submission" date="2018-08" db="EMBL/GenBank/DDBJ databases">
        <title>Meiothermus granaticius genome AF-68 sequencing project.</title>
        <authorList>
            <person name="Da Costa M.S."/>
            <person name="Albuquerque L."/>
            <person name="Raposo P."/>
            <person name="Froufe H.J.C."/>
            <person name="Barroso C.S."/>
            <person name="Egas C."/>
        </authorList>
    </citation>
    <scope>NUCLEOTIDE SEQUENCE [LARGE SCALE GENOMIC DNA]</scope>
    <source>
        <strain evidence="14 15">AF-68</strain>
    </source>
</reference>
<feature type="transmembrane region" description="Helical" evidence="11">
    <location>
        <begin position="12"/>
        <end position="30"/>
    </location>
</feature>
<dbReference type="PANTHER" id="PTHR45436">
    <property type="entry name" value="SENSOR HISTIDINE KINASE YKOH"/>
    <property type="match status" value="1"/>
</dbReference>
<dbReference type="Pfam" id="PF00672">
    <property type="entry name" value="HAMP"/>
    <property type="match status" value="1"/>
</dbReference>
<evidence type="ECO:0000256" key="11">
    <source>
        <dbReference type="SAM" id="Phobius"/>
    </source>
</evidence>
<dbReference type="SMART" id="SM00388">
    <property type="entry name" value="HisKA"/>
    <property type="match status" value="1"/>
</dbReference>
<evidence type="ECO:0000313" key="14">
    <source>
        <dbReference type="EMBL" id="RIH93167.1"/>
    </source>
</evidence>
<dbReference type="SUPFAM" id="SSF47384">
    <property type="entry name" value="Homodimeric domain of signal transducing histidine kinase"/>
    <property type="match status" value="1"/>
</dbReference>
<dbReference type="Gene3D" id="6.10.340.10">
    <property type="match status" value="1"/>
</dbReference>
<dbReference type="SMART" id="SM00387">
    <property type="entry name" value="HATPase_c"/>
    <property type="match status" value="1"/>
</dbReference>
<dbReference type="RefSeq" id="WP_119356473.1">
    <property type="nucleotide sequence ID" value="NZ_BJXM01000014.1"/>
</dbReference>
<dbReference type="CDD" id="cd00082">
    <property type="entry name" value="HisKA"/>
    <property type="match status" value="1"/>
</dbReference>
<feature type="transmembrane region" description="Helical" evidence="11">
    <location>
        <begin position="142"/>
        <end position="162"/>
    </location>
</feature>
<keyword evidence="5 14" id="KW-0808">Transferase</keyword>
<name>A0A399F927_9DEIN</name>
<evidence type="ECO:0000259" key="13">
    <source>
        <dbReference type="PROSITE" id="PS50885"/>
    </source>
</evidence>
<feature type="domain" description="Histidine kinase" evidence="12">
    <location>
        <begin position="225"/>
        <end position="433"/>
    </location>
</feature>
<protein>
    <recommendedName>
        <fullName evidence="3">histidine kinase</fullName>
        <ecNumber evidence="3">2.7.13.3</ecNumber>
    </recommendedName>
</protein>
<dbReference type="Pfam" id="PF00512">
    <property type="entry name" value="HisKA"/>
    <property type="match status" value="1"/>
</dbReference>
<dbReference type="OrthoDB" id="9813151at2"/>
<organism evidence="14 15">
    <name type="scientific">Meiothermus granaticius NBRC 107808</name>
    <dbReference type="NCBI Taxonomy" id="1227551"/>
    <lineage>
        <taxon>Bacteria</taxon>
        <taxon>Thermotogati</taxon>
        <taxon>Deinococcota</taxon>
        <taxon>Deinococci</taxon>
        <taxon>Thermales</taxon>
        <taxon>Thermaceae</taxon>
        <taxon>Meiothermus</taxon>
    </lineage>
</organism>
<evidence type="ECO:0000256" key="5">
    <source>
        <dbReference type="ARBA" id="ARBA00022679"/>
    </source>
</evidence>
<evidence type="ECO:0000256" key="3">
    <source>
        <dbReference type="ARBA" id="ARBA00012438"/>
    </source>
</evidence>
<evidence type="ECO:0000256" key="10">
    <source>
        <dbReference type="ARBA" id="ARBA00023136"/>
    </source>
</evidence>
<dbReference type="InterPro" id="IPR036890">
    <property type="entry name" value="HATPase_C_sf"/>
</dbReference>
<dbReference type="CDD" id="cd06225">
    <property type="entry name" value="HAMP"/>
    <property type="match status" value="1"/>
</dbReference>
<comment type="subcellular location">
    <subcellularLocation>
        <location evidence="2">Membrane</location>
    </subcellularLocation>
</comment>
<dbReference type="PRINTS" id="PR00344">
    <property type="entry name" value="BCTRLSENSOR"/>
</dbReference>
<keyword evidence="7 14" id="KW-0418">Kinase</keyword>
<dbReference type="Pfam" id="PF02518">
    <property type="entry name" value="HATPase_c"/>
    <property type="match status" value="1"/>
</dbReference>
<dbReference type="Proteomes" id="UP000266178">
    <property type="component" value="Unassembled WGS sequence"/>
</dbReference>
<evidence type="ECO:0000256" key="7">
    <source>
        <dbReference type="ARBA" id="ARBA00022777"/>
    </source>
</evidence>
<dbReference type="CDD" id="cd00075">
    <property type="entry name" value="HATPase"/>
    <property type="match status" value="1"/>
</dbReference>
<dbReference type="EMBL" id="QWLB01000009">
    <property type="protein sequence ID" value="RIH93167.1"/>
    <property type="molecule type" value="Genomic_DNA"/>
</dbReference>
<dbReference type="GO" id="GO:0000155">
    <property type="term" value="F:phosphorelay sensor kinase activity"/>
    <property type="evidence" value="ECO:0007669"/>
    <property type="project" value="InterPro"/>
</dbReference>
<dbReference type="InterPro" id="IPR004358">
    <property type="entry name" value="Sig_transdc_His_kin-like_C"/>
</dbReference>
<dbReference type="PROSITE" id="PS50109">
    <property type="entry name" value="HIS_KIN"/>
    <property type="match status" value="1"/>
</dbReference>
<dbReference type="SMART" id="SM00304">
    <property type="entry name" value="HAMP"/>
    <property type="match status" value="1"/>
</dbReference>
<proteinExistence type="predicted"/>
<keyword evidence="6 11" id="KW-0812">Transmembrane</keyword>